<dbReference type="AlphaFoldDB" id="A0A8H7BER6"/>
<evidence type="ECO:0000256" key="1">
    <source>
        <dbReference type="SAM" id="MobiDB-lite"/>
    </source>
</evidence>
<feature type="region of interest" description="Disordered" evidence="1">
    <location>
        <begin position="81"/>
        <end position="101"/>
    </location>
</feature>
<evidence type="ECO:0000313" key="3">
    <source>
        <dbReference type="Proteomes" id="UP000605846"/>
    </source>
</evidence>
<organism evidence="2 3">
    <name type="scientific">Apophysomyces ossiformis</name>
    <dbReference type="NCBI Taxonomy" id="679940"/>
    <lineage>
        <taxon>Eukaryota</taxon>
        <taxon>Fungi</taxon>
        <taxon>Fungi incertae sedis</taxon>
        <taxon>Mucoromycota</taxon>
        <taxon>Mucoromycotina</taxon>
        <taxon>Mucoromycetes</taxon>
        <taxon>Mucorales</taxon>
        <taxon>Mucorineae</taxon>
        <taxon>Mucoraceae</taxon>
        <taxon>Apophysomyces</taxon>
    </lineage>
</organism>
<dbReference type="EMBL" id="JABAYA010000245">
    <property type="protein sequence ID" value="KAF7721658.1"/>
    <property type="molecule type" value="Genomic_DNA"/>
</dbReference>
<feature type="non-terminal residue" evidence="2">
    <location>
        <position position="1"/>
    </location>
</feature>
<feature type="non-terminal residue" evidence="2">
    <location>
        <position position="101"/>
    </location>
</feature>
<name>A0A8H7BER6_9FUNG</name>
<comment type="caution">
    <text evidence="2">The sequence shown here is derived from an EMBL/GenBank/DDBJ whole genome shotgun (WGS) entry which is preliminary data.</text>
</comment>
<keyword evidence="3" id="KW-1185">Reference proteome</keyword>
<proteinExistence type="predicted"/>
<accession>A0A8H7BER6</accession>
<gene>
    <name evidence="2" type="ORF">EC973_004334</name>
</gene>
<protein>
    <submittedName>
        <fullName evidence="2">Uncharacterized protein</fullName>
    </submittedName>
</protein>
<sequence>SQQAHGLTPLLHVLNGVLECVYRPNLTKLTSLPSPKKLQTIHLASRPTSHTTIPPLFEGEQVFRGGVMSWTSPLHIVARHHRSESSSRSIQVAGKPLLRAR</sequence>
<dbReference type="Proteomes" id="UP000605846">
    <property type="component" value="Unassembled WGS sequence"/>
</dbReference>
<evidence type="ECO:0000313" key="2">
    <source>
        <dbReference type="EMBL" id="KAF7721658.1"/>
    </source>
</evidence>
<reference evidence="2" key="1">
    <citation type="submission" date="2020-01" db="EMBL/GenBank/DDBJ databases">
        <title>Genome Sequencing of Three Apophysomyces-Like Fungal Strains Confirms a Novel Fungal Genus in the Mucoromycota with divergent Burkholderia-like Endosymbiotic Bacteria.</title>
        <authorList>
            <person name="Stajich J.E."/>
            <person name="Macias A.M."/>
            <person name="Carter-House D."/>
            <person name="Lovett B."/>
            <person name="Kasson L.R."/>
            <person name="Berry K."/>
            <person name="Grigoriev I."/>
            <person name="Chang Y."/>
            <person name="Spatafora J."/>
            <person name="Kasson M.T."/>
        </authorList>
    </citation>
    <scope>NUCLEOTIDE SEQUENCE</scope>
    <source>
        <strain evidence="2">NRRL A-21654</strain>
    </source>
</reference>